<protein>
    <submittedName>
        <fullName evidence="1">Uncharacterized protein</fullName>
    </submittedName>
</protein>
<dbReference type="RefSeq" id="WP_169528383.1">
    <property type="nucleotide sequence ID" value="NZ_JAAMPU010000108.1"/>
</dbReference>
<reference evidence="1" key="1">
    <citation type="submission" date="2020-02" db="EMBL/GenBank/DDBJ databases">
        <title>Flavobacterium sp. genome.</title>
        <authorList>
            <person name="Jung H.S."/>
            <person name="Baek J.H."/>
            <person name="Jeon C.O."/>
        </authorList>
    </citation>
    <scope>NUCLEOTIDE SEQUENCE</scope>
    <source>
        <strain evidence="1">SE-s28</strain>
    </source>
</reference>
<dbReference type="Proteomes" id="UP000712080">
    <property type="component" value="Unassembled WGS sequence"/>
</dbReference>
<comment type="caution">
    <text evidence="1">The sequence shown here is derived from an EMBL/GenBank/DDBJ whole genome shotgun (WGS) entry which is preliminary data.</text>
</comment>
<keyword evidence="2" id="KW-1185">Reference proteome</keyword>
<dbReference type="AlphaFoldDB" id="A0A972FP66"/>
<proteinExistence type="predicted"/>
<accession>A0A972FP66</accession>
<evidence type="ECO:0000313" key="2">
    <source>
        <dbReference type="Proteomes" id="UP000712080"/>
    </source>
</evidence>
<evidence type="ECO:0000313" key="1">
    <source>
        <dbReference type="EMBL" id="NMH29282.1"/>
    </source>
</evidence>
<name>A0A972FP66_9FLAO</name>
<gene>
    <name evidence="1" type="ORF">G6047_14680</name>
</gene>
<sequence>MATQICSCEGLNPKCPICFGSGYVEVKDSGKTAQAAKEKTKKAKQESALPENLKSLQRNEIENIALKIIESLDLKSKKQMQVLNSIPFSTTTFRRDFKPKFESLAMLENQKRFLRSELTKILQETAEKKYFQSFSFGHYLSDKEIDVTSNRQLKELIRGYKKSKAQP</sequence>
<dbReference type="EMBL" id="JAAMPU010000108">
    <property type="protein sequence ID" value="NMH29282.1"/>
    <property type="molecule type" value="Genomic_DNA"/>
</dbReference>
<organism evidence="1 2">
    <name type="scientific">Flavobacterium silvaticum</name>
    <dbReference type="NCBI Taxonomy" id="1852020"/>
    <lineage>
        <taxon>Bacteria</taxon>
        <taxon>Pseudomonadati</taxon>
        <taxon>Bacteroidota</taxon>
        <taxon>Flavobacteriia</taxon>
        <taxon>Flavobacteriales</taxon>
        <taxon>Flavobacteriaceae</taxon>
        <taxon>Flavobacterium</taxon>
    </lineage>
</organism>